<feature type="compositionally biased region" description="Acidic residues" evidence="1">
    <location>
        <begin position="686"/>
        <end position="698"/>
    </location>
</feature>
<evidence type="ECO:0000259" key="2">
    <source>
        <dbReference type="PROSITE" id="PS50829"/>
    </source>
</evidence>
<dbReference type="SMART" id="SM00444">
    <property type="entry name" value="GYF"/>
    <property type="match status" value="1"/>
</dbReference>
<feature type="compositionally biased region" description="Low complexity" evidence="1">
    <location>
        <begin position="954"/>
        <end position="978"/>
    </location>
</feature>
<dbReference type="PANTHER" id="PTHR14445:SF36">
    <property type="entry name" value="FI03272P-RELATED"/>
    <property type="match status" value="1"/>
</dbReference>
<evidence type="ECO:0000313" key="3">
    <source>
        <dbReference type="EMBL" id="KAK1922596.1"/>
    </source>
</evidence>
<name>A0AAD9D0Q4_PAPLA</name>
<feature type="region of interest" description="Disordered" evidence="1">
    <location>
        <begin position="385"/>
        <end position="414"/>
    </location>
</feature>
<dbReference type="CDD" id="cd00072">
    <property type="entry name" value="GYF"/>
    <property type="match status" value="1"/>
</dbReference>
<feature type="compositionally biased region" description="Polar residues" evidence="1">
    <location>
        <begin position="856"/>
        <end position="871"/>
    </location>
</feature>
<dbReference type="SUPFAM" id="SSF55277">
    <property type="entry name" value="GYF domain"/>
    <property type="match status" value="1"/>
</dbReference>
<reference evidence="3" key="1">
    <citation type="submission" date="2023-02" db="EMBL/GenBank/DDBJ databases">
        <title>Identification and recombinant expression of a fungal hydrolase from Papiliotrema laurentii that hydrolyzes apple cutin and clears colloidal polyester polyurethane.</title>
        <authorList>
            <consortium name="DOE Joint Genome Institute"/>
            <person name="Roman V.A."/>
            <person name="Bojanowski C."/>
            <person name="Crable B.R."/>
            <person name="Wagner D.N."/>
            <person name="Hung C.S."/>
            <person name="Nadeau L.J."/>
            <person name="Schratz L."/>
            <person name="Haridas S."/>
            <person name="Pangilinan J."/>
            <person name="Lipzen A."/>
            <person name="Na H."/>
            <person name="Yan M."/>
            <person name="Ng V."/>
            <person name="Grigoriev I.V."/>
            <person name="Spatafora J.W."/>
            <person name="Barlow D."/>
            <person name="Biffinger J."/>
            <person name="Kelley-Loughnane N."/>
            <person name="Varaljay V.A."/>
            <person name="Crookes-Goodson W.J."/>
        </authorList>
    </citation>
    <scope>NUCLEOTIDE SEQUENCE</scope>
    <source>
        <strain evidence="3">5307AH</strain>
    </source>
</reference>
<dbReference type="InterPro" id="IPR003169">
    <property type="entry name" value="GYF"/>
</dbReference>
<feature type="compositionally biased region" description="Polar residues" evidence="1">
    <location>
        <begin position="400"/>
        <end position="411"/>
    </location>
</feature>
<feature type="compositionally biased region" description="Basic and acidic residues" evidence="1">
    <location>
        <begin position="699"/>
        <end position="713"/>
    </location>
</feature>
<feature type="compositionally biased region" description="Low complexity" evidence="1">
    <location>
        <begin position="912"/>
        <end position="924"/>
    </location>
</feature>
<feature type="compositionally biased region" description="Low complexity" evidence="1">
    <location>
        <begin position="739"/>
        <end position="803"/>
    </location>
</feature>
<protein>
    <submittedName>
        <fullName evidence="3">Cytoplasm protein</fullName>
    </submittedName>
</protein>
<comment type="caution">
    <text evidence="3">The sequence shown here is derived from an EMBL/GenBank/DDBJ whole genome shotgun (WGS) entry which is preliminary data.</text>
</comment>
<feature type="region of interest" description="Disordered" evidence="1">
    <location>
        <begin position="360"/>
        <end position="379"/>
    </location>
</feature>
<feature type="region of interest" description="Disordered" evidence="1">
    <location>
        <begin position="70"/>
        <end position="97"/>
    </location>
</feature>
<dbReference type="Proteomes" id="UP001182556">
    <property type="component" value="Unassembled WGS sequence"/>
</dbReference>
<organism evidence="3 4">
    <name type="scientific">Papiliotrema laurentii</name>
    <name type="common">Cryptococcus laurentii</name>
    <dbReference type="NCBI Taxonomy" id="5418"/>
    <lineage>
        <taxon>Eukaryota</taxon>
        <taxon>Fungi</taxon>
        <taxon>Dikarya</taxon>
        <taxon>Basidiomycota</taxon>
        <taxon>Agaricomycotina</taxon>
        <taxon>Tremellomycetes</taxon>
        <taxon>Tremellales</taxon>
        <taxon>Rhynchogastremaceae</taxon>
        <taxon>Papiliotrema</taxon>
    </lineage>
</organism>
<feature type="compositionally biased region" description="Basic and acidic residues" evidence="1">
    <location>
        <begin position="327"/>
        <end position="337"/>
    </location>
</feature>
<feature type="region of interest" description="Disordered" evidence="1">
    <location>
        <begin position="620"/>
        <end position="996"/>
    </location>
</feature>
<feature type="compositionally biased region" description="Pro residues" evidence="1">
    <location>
        <begin position="638"/>
        <end position="650"/>
    </location>
</feature>
<feature type="compositionally biased region" description="Low complexity" evidence="1">
    <location>
        <begin position="651"/>
        <end position="670"/>
    </location>
</feature>
<feature type="compositionally biased region" description="Low complexity" evidence="1">
    <location>
        <begin position="872"/>
        <end position="886"/>
    </location>
</feature>
<gene>
    <name evidence="3" type="ORF">DB88DRAFT_541713</name>
</gene>
<accession>A0AAD9D0Q4</accession>
<feature type="region of interest" description="Disordered" evidence="1">
    <location>
        <begin position="153"/>
        <end position="176"/>
    </location>
</feature>
<dbReference type="InterPro" id="IPR035445">
    <property type="entry name" value="GYF-like_dom_sf"/>
</dbReference>
<dbReference type="AlphaFoldDB" id="A0AAD9D0Q4"/>
<keyword evidence="4" id="KW-1185">Reference proteome</keyword>
<feature type="compositionally biased region" description="Basic and acidic residues" evidence="1">
    <location>
        <begin position="826"/>
        <end position="839"/>
    </location>
</feature>
<feature type="compositionally biased region" description="Gly residues" evidence="1">
    <location>
        <begin position="340"/>
        <end position="349"/>
    </location>
</feature>
<feature type="compositionally biased region" description="Polar residues" evidence="1">
    <location>
        <begin position="153"/>
        <end position="170"/>
    </location>
</feature>
<dbReference type="EMBL" id="JAODAN010000008">
    <property type="protein sequence ID" value="KAK1922596.1"/>
    <property type="molecule type" value="Genomic_DNA"/>
</dbReference>
<dbReference type="PANTHER" id="PTHR14445">
    <property type="entry name" value="GRB10 INTERACTING GYF PROTEIN"/>
    <property type="match status" value="1"/>
</dbReference>
<dbReference type="Pfam" id="PF02213">
    <property type="entry name" value="GYF"/>
    <property type="match status" value="1"/>
</dbReference>
<evidence type="ECO:0000313" key="4">
    <source>
        <dbReference type="Proteomes" id="UP001182556"/>
    </source>
</evidence>
<proteinExistence type="predicted"/>
<sequence length="1115" mass="116876">MSMHFAPQWVKPIKPTGTAVTPTAESPSMPKSATNIAHNVPFPALSSNGAAHPSVPANSGLSYSRVTHTPTTPGFPADSSYFPYTEPNGHGQDAKPHPFRYSREQILGLWDEEKVRETPIELVDLGDGGILVSKAVVRPIGLRDLTEQERKLLTTSVHPPNPTRRQNPATATDPALSASLMSRRTIGTTPGKEVPTPSRGSAFGAFGAQSGAFGTGKIGTIGGGMLSPGAGPGEGRMPGALGGGFGGVARRTMRKTESGDAGELAQPVAATRNSKPGPWRTPRTASGNFEGVLGFGGNGQPQQSQPLQQERVVSGGAVEAAVPQSPWKEKTEGEKPEVFGSGGGPGWGTGQKKWRIAAGLSTRDEKPQQLDIPIADEIASDSVAATPSATPLPERDAQVESVSSLDHTPPSQEKEDLGAIEWFYRDPGGQEQGPFTGSQMHEWYSHSYFTDDLPLRRASEKTFQSLADLKSATGNAVQPFLSPVRPRLPPNLPIPLAAAQPAAVNAMTDSVRAMGLSTPTPTIPQPSPYNQYHPERSVLSPQHFAPQNAFANQIPSPGGTYLPSPSQWGAPQPRMNTFGSVGMPSPIGSGPLSYAQQPQPVYSPVIGGHVQQQRDFYSPVAAHPGAPWGAPQHQQYAPPQPAWQPEPIPVQQPQQQYQQQPEPQSEPAQPVDEPSYFPPNELAVPEPEEIAQVEEPEAEKETVHENVAEEKVTPAEPEPTPKSPVQAESSPAPEPKPPVSVWGQKAVPAKSPAPSAPASRKSSFATPTPAMTPAKPAASAASLPAKPVVAETVEVVATPEKPVISSRPAPWAEGRTPSNTGPSLREIQEAEAKEAEARKAARAAAASPAPAASSSDDLPSNLTWGLPTSQKSAAPAPAVSSPSVPAWGGADSAPKKTLKQIQEEEEKRKAKAAQAVKVAQSASAGPTSSGPKRGYADLAAASQPPGAGWTTVGAPKASPAAAAAAAPRPATVATKPVVAAPPKPVTPAAVKPKVDESTGPSIEFIRWTKQSLAGLTVNVDEFIQMLLTFPIDPPAADRPGILEVISDSVYANSSTLDGRRFAQEFFTRRKADAARPKGSAGTVSKTSLADVVKSVPKKVEDAGFRVVKAKGKKKN</sequence>
<dbReference type="Gene3D" id="3.30.1490.40">
    <property type="match status" value="1"/>
</dbReference>
<dbReference type="GO" id="GO:0005829">
    <property type="term" value="C:cytosol"/>
    <property type="evidence" value="ECO:0007669"/>
    <property type="project" value="TreeGrafter"/>
</dbReference>
<feature type="region of interest" description="Disordered" evidence="1">
    <location>
        <begin position="254"/>
        <end position="351"/>
    </location>
</feature>
<dbReference type="InterPro" id="IPR051640">
    <property type="entry name" value="GRB10-interact_GYF"/>
</dbReference>
<dbReference type="PROSITE" id="PS50829">
    <property type="entry name" value="GYF"/>
    <property type="match status" value="1"/>
</dbReference>
<feature type="compositionally biased region" description="Low complexity" evidence="1">
    <location>
        <begin position="300"/>
        <end position="309"/>
    </location>
</feature>
<evidence type="ECO:0000256" key="1">
    <source>
        <dbReference type="SAM" id="MobiDB-lite"/>
    </source>
</evidence>
<feature type="compositionally biased region" description="Low complexity" evidence="1">
    <location>
        <begin position="842"/>
        <end position="855"/>
    </location>
</feature>
<feature type="domain" description="GYF" evidence="2">
    <location>
        <begin position="419"/>
        <end position="467"/>
    </location>
</feature>